<comment type="similarity">
    <text evidence="1">Belongs to the Cu-Zn superoxide dismutase family.</text>
</comment>
<dbReference type="Pfam" id="PF00080">
    <property type="entry name" value="Sod_Cu"/>
    <property type="match status" value="1"/>
</dbReference>
<keyword evidence="2" id="KW-0732">Signal</keyword>
<evidence type="ECO:0000259" key="3">
    <source>
        <dbReference type="Pfam" id="PF00080"/>
    </source>
</evidence>
<dbReference type="InterPro" id="IPR036423">
    <property type="entry name" value="SOD-like_Cu/Zn_dom_sf"/>
</dbReference>
<dbReference type="EMBL" id="CP020612">
    <property type="protein sequence ID" value="ARJ70251.1"/>
    <property type="molecule type" value="Genomic_DNA"/>
</dbReference>
<protein>
    <recommendedName>
        <fullName evidence="3">Superoxide dismutase copper/zinc binding domain-containing protein</fullName>
    </recommendedName>
</protein>
<name>A0A1W6CZE2_9RHOB</name>
<evidence type="ECO:0000256" key="1">
    <source>
        <dbReference type="ARBA" id="ARBA00010457"/>
    </source>
</evidence>
<feature type="chain" id="PRO_5012371009" description="Superoxide dismutase copper/zinc binding domain-containing protein" evidence="2">
    <location>
        <begin position="21"/>
        <end position="174"/>
    </location>
</feature>
<dbReference type="GO" id="GO:0006801">
    <property type="term" value="P:superoxide metabolic process"/>
    <property type="evidence" value="ECO:0007669"/>
    <property type="project" value="InterPro"/>
</dbReference>
<organism evidence="4 5">
    <name type="scientific">Paracoccus contaminans</name>
    <dbReference type="NCBI Taxonomy" id="1945662"/>
    <lineage>
        <taxon>Bacteria</taxon>
        <taxon>Pseudomonadati</taxon>
        <taxon>Pseudomonadota</taxon>
        <taxon>Alphaproteobacteria</taxon>
        <taxon>Rhodobacterales</taxon>
        <taxon>Paracoccaceae</taxon>
        <taxon>Paracoccus</taxon>
    </lineage>
</organism>
<dbReference type="InterPro" id="IPR001424">
    <property type="entry name" value="SOD_Cu_Zn_dom"/>
</dbReference>
<sequence length="174" mass="16975">MIGALMLGAALALIPLLGHAQSPAGGTAQHAAAAIRDAAGKDAGTATVAATPSGALHVMVDLAGLPPGPHAVHIHETGQCDAPDFKTAGGHLAGGKQHGALSAEGMHTGDLPNIEIDADGKAKAEFFIPATQLAAVTDADGAAFVVHGGADDYVSQPAGKAGDRIACGVFQPAG</sequence>
<evidence type="ECO:0000256" key="2">
    <source>
        <dbReference type="SAM" id="SignalP"/>
    </source>
</evidence>
<accession>A0A1W6CZE2</accession>
<evidence type="ECO:0000313" key="5">
    <source>
        <dbReference type="Proteomes" id="UP000193017"/>
    </source>
</evidence>
<evidence type="ECO:0000313" key="4">
    <source>
        <dbReference type="EMBL" id="ARJ70251.1"/>
    </source>
</evidence>
<feature type="signal peptide" evidence="2">
    <location>
        <begin position="1"/>
        <end position="20"/>
    </location>
</feature>
<proteinExistence type="inferred from homology"/>
<dbReference type="STRING" id="1945662.B0A89_12075"/>
<gene>
    <name evidence="4" type="ORF">B0A89_12075</name>
</gene>
<dbReference type="KEGG" id="pcon:B0A89_12075"/>
<dbReference type="InterPro" id="IPR024134">
    <property type="entry name" value="SOD_Cu/Zn_/chaperone"/>
</dbReference>
<dbReference type="Gene3D" id="2.60.40.200">
    <property type="entry name" value="Superoxide dismutase, copper/zinc binding domain"/>
    <property type="match status" value="1"/>
</dbReference>
<feature type="domain" description="Superoxide dismutase copper/zinc binding" evidence="3">
    <location>
        <begin position="44"/>
        <end position="169"/>
    </location>
</feature>
<dbReference type="AlphaFoldDB" id="A0A1W6CZE2"/>
<dbReference type="PANTHER" id="PTHR10003">
    <property type="entry name" value="SUPEROXIDE DISMUTASE CU-ZN -RELATED"/>
    <property type="match status" value="1"/>
</dbReference>
<keyword evidence="5" id="KW-1185">Reference proteome</keyword>
<dbReference type="SUPFAM" id="SSF49329">
    <property type="entry name" value="Cu,Zn superoxide dismutase-like"/>
    <property type="match status" value="1"/>
</dbReference>
<dbReference type="Proteomes" id="UP000193017">
    <property type="component" value="Chromosome"/>
</dbReference>
<reference evidence="4 5" key="1">
    <citation type="submission" date="2017-03" db="EMBL/GenBank/DDBJ databases">
        <title>Genome sequence of Paracoccus contaminans isolated from a water microcosm.</title>
        <authorList>
            <person name="Aurass P."/>
            <person name="Karste S."/>
            <person name="Trost E."/>
            <person name="Glaeser S.P."/>
            <person name="Kaempfer P."/>
            <person name="Flieger A."/>
        </authorList>
    </citation>
    <scope>NUCLEOTIDE SEQUENCE [LARGE SCALE GENOMIC DNA]</scope>
    <source>
        <strain evidence="5">RKI 16-01929T\LMG 29738T\CCM 8701T\CIP 111112T</strain>
    </source>
</reference>
<dbReference type="GO" id="GO:0005507">
    <property type="term" value="F:copper ion binding"/>
    <property type="evidence" value="ECO:0007669"/>
    <property type="project" value="InterPro"/>
</dbReference>